<dbReference type="KEGG" id="vpo:Kpol_520p39"/>
<dbReference type="EMBL" id="DS480421">
    <property type="protein sequence ID" value="EDO16616.1"/>
    <property type="molecule type" value="Genomic_DNA"/>
</dbReference>
<keyword evidence="20" id="KW-1185">Reference proteome</keyword>
<dbReference type="GO" id="GO:0043139">
    <property type="term" value="F:5'-3' DNA helicase activity"/>
    <property type="evidence" value="ECO:0007669"/>
    <property type="project" value="UniProtKB-UniRule"/>
</dbReference>
<comment type="subunit">
    <text evidence="16">Monomer. Interacts with telomerase.</text>
</comment>
<name>A7TMC2_VANPO</name>
<keyword evidence="13 16" id="KW-0413">Isomerase</keyword>
<organism evidence="20">
    <name type="scientific">Vanderwaltozyma polyspora (strain ATCC 22028 / DSM 70294 / BCRC 21397 / CBS 2163 / NBRC 10782 / NRRL Y-8283 / UCD 57-17)</name>
    <name type="common">Kluyveromyces polysporus</name>
    <dbReference type="NCBI Taxonomy" id="436907"/>
    <lineage>
        <taxon>Eukaryota</taxon>
        <taxon>Fungi</taxon>
        <taxon>Dikarya</taxon>
        <taxon>Ascomycota</taxon>
        <taxon>Saccharomycotina</taxon>
        <taxon>Saccharomycetes</taxon>
        <taxon>Saccharomycetales</taxon>
        <taxon>Saccharomycetaceae</taxon>
        <taxon>Vanderwaltozyma</taxon>
    </lineage>
</organism>
<dbReference type="GO" id="GO:0005524">
    <property type="term" value="F:ATP binding"/>
    <property type="evidence" value="ECO:0007669"/>
    <property type="project" value="UniProtKB-UniRule"/>
</dbReference>
<gene>
    <name evidence="16" type="primary">PIF1</name>
    <name evidence="19" type="ORF">Kpol_520p39</name>
</gene>
<evidence type="ECO:0000313" key="19">
    <source>
        <dbReference type="EMBL" id="EDO16616.1"/>
    </source>
</evidence>
<dbReference type="InParanoid" id="A7TMC2"/>
<evidence type="ECO:0000313" key="20">
    <source>
        <dbReference type="Proteomes" id="UP000000267"/>
    </source>
</evidence>
<dbReference type="Proteomes" id="UP000000267">
    <property type="component" value="Unassembled WGS sequence"/>
</dbReference>
<keyword evidence="12 16" id="KW-0234">DNA repair</keyword>
<keyword evidence="4 16" id="KW-0547">Nucleotide-binding</keyword>
<dbReference type="PhylomeDB" id="A7TMC2"/>
<dbReference type="GO" id="GO:0005743">
    <property type="term" value="C:mitochondrial inner membrane"/>
    <property type="evidence" value="ECO:0007669"/>
    <property type="project" value="UniProtKB-SubCell"/>
</dbReference>
<dbReference type="Pfam" id="PF05970">
    <property type="entry name" value="PIF1"/>
    <property type="match status" value="1"/>
</dbReference>
<evidence type="ECO:0000256" key="7">
    <source>
        <dbReference type="ARBA" id="ARBA00022806"/>
    </source>
</evidence>
<evidence type="ECO:0000256" key="3">
    <source>
        <dbReference type="ARBA" id="ARBA00004604"/>
    </source>
</evidence>
<comment type="function">
    <text evidence="16">DNA-dependent ATPase and 5'-3' DNA helicase required for the maintenance of both mitochondrial and nuclear genome stability. Efficiently unwinds G-quadruplex (G4) DNA structures and forked RNA-DNA hybrids. Resolves G4 structures, preventing replication pausing and double-strand breaks (DSBs) at G4 motifs. Involved in the maintenance of telomeric DNA. Inhibits telomere elongation, de novo telomere formation and telomere addition to DSBs via catalytic inhibition of telomerase. Reduces the processivity of telomerase by displacing active telomerase from DNA ends. Releases telomerase by unwinding the short telomerase RNA/telomeric DNA hybrid that is the intermediate in the telomerase reaction. Involved in the maintenance of ribosomal (rDNA). Required for efficient fork arrest at the replicaion fork barrier within rDNA. Involved in the maintenance of mitochondrial (mtDNA). Required to maintain mtDNA under conditions that introduce dsDNA breaks in mtDNA, either preventing or repairing dsDNA breaks. May inhibit replication progression to allow time for repair. May have a general role in chromosomal replication by affecting Okazaki fragment maturation. May have a role in conjunction with DNA2 helicase/nuclease in 5'-flap extension during Okazaki fragment processing.</text>
</comment>
<comment type="catalytic activity">
    <reaction evidence="15 16">
        <text>ATP + H2O = ADP + phosphate + H(+)</text>
        <dbReference type="Rhea" id="RHEA:13065"/>
        <dbReference type="ChEBI" id="CHEBI:15377"/>
        <dbReference type="ChEBI" id="CHEBI:15378"/>
        <dbReference type="ChEBI" id="CHEBI:30616"/>
        <dbReference type="ChEBI" id="CHEBI:43474"/>
        <dbReference type="ChEBI" id="CHEBI:456216"/>
        <dbReference type="EC" id="5.6.2.3"/>
    </reaction>
</comment>
<feature type="DNA-binding region" evidence="16">
    <location>
        <begin position="522"/>
        <end position="541"/>
    </location>
</feature>
<evidence type="ECO:0000256" key="5">
    <source>
        <dbReference type="ARBA" id="ARBA00022763"/>
    </source>
</evidence>
<evidence type="ECO:0000259" key="18">
    <source>
        <dbReference type="SMART" id="SM00382"/>
    </source>
</evidence>
<dbReference type="CDD" id="cd18809">
    <property type="entry name" value="SF1_C_RecD"/>
    <property type="match status" value="1"/>
</dbReference>
<feature type="compositionally biased region" description="Basic and acidic residues" evidence="17">
    <location>
        <begin position="1"/>
        <end position="11"/>
    </location>
</feature>
<evidence type="ECO:0000256" key="13">
    <source>
        <dbReference type="ARBA" id="ARBA00023235"/>
    </source>
</evidence>
<dbReference type="SMART" id="SM00382">
    <property type="entry name" value="AAA"/>
    <property type="match status" value="1"/>
</dbReference>
<dbReference type="PANTHER" id="PTHR47642">
    <property type="entry name" value="ATP-DEPENDENT DNA HELICASE"/>
    <property type="match status" value="1"/>
</dbReference>
<keyword evidence="6 16" id="KW-0378">Hydrolase</keyword>
<evidence type="ECO:0000256" key="11">
    <source>
        <dbReference type="ARBA" id="ARBA00023172"/>
    </source>
</evidence>
<dbReference type="OrthoDB" id="432234at2759"/>
<comment type="cofactor">
    <cofactor evidence="1 16">
        <name>Mg(2+)</name>
        <dbReference type="ChEBI" id="CHEBI:18420"/>
    </cofactor>
</comment>
<dbReference type="STRING" id="436907.A7TMC2"/>
<protein>
    <recommendedName>
        <fullName evidence="16">ATP-dependent DNA helicase PIF1</fullName>
        <ecNumber evidence="16">5.6.2.3</ecNumber>
    </recommendedName>
    <alternativeName>
        <fullName evidence="16">DNA 5'-3' helicase PIF1</fullName>
    </alternativeName>
    <alternativeName>
        <fullName evidence="16">DNA repair and recombination helicase PIF1</fullName>
    </alternativeName>
</protein>
<comment type="similarity">
    <text evidence="16">Belongs to the helicase family. PIF1 subfamily.</text>
</comment>
<proteinExistence type="inferred from homology"/>
<dbReference type="GO" id="GO:0051880">
    <property type="term" value="F:G-quadruplex DNA binding"/>
    <property type="evidence" value="ECO:0007669"/>
    <property type="project" value="UniProtKB-UniRule"/>
</dbReference>
<evidence type="ECO:0000256" key="9">
    <source>
        <dbReference type="ARBA" id="ARBA00023125"/>
    </source>
</evidence>
<evidence type="ECO:0000256" key="12">
    <source>
        <dbReference type="ARBA" id="ARBA00023204"/>
    </source>
</evidence>
<feature type="binding site" evidence="16">
    <location>
        <begin position="52"/>
        <end position="59"/>
    </location>
    <ligand>
        <name>ATP</name>
        <dbReference type="ChEBI" id="CHEBI:30616"/>
    </ligand>
</feature>
<dbReference type="GeneID" id="5544779"/>
<dbReference type="Gene3D" id="3.40.50.300">
    <property type="entry name" value="P-loop containing nucleotide triphosphate hydrolases"/>
    <property type="match status" value="1"/>
</dbReference>
<dbReference type="FunFam" id="3.40.50.300:FF:001226">
    <property type="entry name" value="ATP-dependent DNA helicase PIF1"/>
    <property type="match status" value="1"/>
</dbReference>
<dbReference type="GO" id="GO:0000723">
    <property type="term" value="P:telomere maintenance"/>
    <property type="evidence" value="ECO:0007669"/>
    <property type="project" value="InterPro"/>
</dbReference>
<dbReference type="SUPFAM" id="SSF52540">
    <property type="entry name" value="P-loop containing nucleoside triphosphate hydrolases"/>
    <property type="match status" value="2"/>
</dbReference>
<evidence type="ECO:0000256" key="8">
    <source>
        <dbReference type="ARBA" id="ARBA00022840"/>
    </source>
</evidence>
<dbReference type="InterPro" id="IPR051055">
    <property type="entry name" value="PIF1_helicase"/>
</dbReference>
<evidence type="ECO:0000256" key="17">
    <source>
        <dbReference type="SAM" id="MobiDB-lite"/>
    </source>
</evidence>
<dbReference type="PANTHER" id="PTHR47642:SF5">
    <property type="entry name" value="ATP-DEPENDENT DNA HELICASE"/>
    <property type="match status" value="1"/>
</dbReference>
<evidence type="ECO:0000256" key="1">
    <source>
        <dbReference type="ARBA" id="ARBA00001946"/>
    </source>
</evidence>
<keyword evidence="7 16" id="KW-0347">Helicase</keyword>
<dbReference type="GO" id="GO:0032211">
    <property type="term" value="P:negative regulation of telomere maintenance via telomerase"/>
    <property type="evidence" value="ECO:0007669"/>
    <property type="project" value="UniProtKB-UniRule"/>
</dbReference>
<dbReference type="InterPro" id="IPR010285">
    <property type="entry name" value="DNA_helicase_pif1-like_DEAD"/>
</dbReference>
<dbReference type="InterPro" id="IPR049163">
    <property type="entry name" value="Pif1-like_2B_dom"/>
</dbReference>
<feature type="domain" description="AAA+ ATPase" evidence="18">
    <location>
        <begin position="44"/>
        <end position="208"/>
    </location>
</feature>
<dbReference type="GO" id="GO:0160225">
    <property type="term" value="F:G-quadruplex unwinding activity"/>
    <property type="evidence" value="ECO:0007669"/>
    <property type="project" value="UniProtKB-UniRule"/>
</dbReference>
<dbReference type="EC" id="5.6.2.3" evidence="16"/>
<accession>A7TMC2</accession>
<dbReference type="GO" id="GO:0006281">
    <property type="term" value="P:DNA repair"/>
    <property type="evidence" value="ECO:0007669"/>
    <property type="project" value="UniProtKB-UniRule"/>
</dbReference>
<dbReference type="Pfam" id="PF21530">
    <property type="entry name" value="Pif1_2B_dom"/>
    <property type="match status" value="1"/>
</dbReference>
<keyword evidence="10 16" id="KW-0496">Mitochondrion</keyword>
<dbReference type="GO" id="GO:0003697">
    <property type="term" value="F:single-stranded DNA binding"/>
    <property type="evidence" value="ECO:0007669"/>
    <property type="project" value="UniProtKB-ARBA"/>
</dbReference>
<keyword evidence="9 16" id="KW-0238">DNA-binding</keyword>
<dbReference type="eggNOG" id="KOG0987">
    <property type="taxonomic scope" value="Eukaryota"/>
</dbReference>
<dbReference type="CDD" id="cd18037">
    <property type="entry name" value="DEXSc_Pif1_like"/>
    <property type="match status" value="1"/>
</dbReference>
<dbReference type="InterPro" id="IPR027417">
    <property type="entry name" value="P-loop_NTPase"/>
</dbReference>
<evidence type="ECO:0000256" key="16">
    <source>
        <dbReference type="HAMAP-Rule" id="MF_03176"/>
    </source>
</evidence>
<dbReference type="InterPro" id="IPR003593">
    <property type="entry name" value="AAA+_ATPase"/>
</dbReference>
<feature type="compositionally biased region" description="Low complexity" evidence="17">
    <location>
        <begin position="12"/>
        <end position="27"/>
    </location>
</feature>
<dbReference type="InterPro" id="IPR048293">
    <property type="entry name" value="PIF1_RRM3_pfh1"/>
</dbReference>
<dbReference type="RefSeq" id="XP_001644474.1">
    <property type="nucleotide sequence ID" value="XM_001644424.1"/>
</dbReference>
<dbReference type="GO" id="GO:0005730">
    <property type="term" value="C:nucleolus"/>
    <property type="evidence" value="ECO:0007669"/>
    <property type="project" value="UniProtKB-SubCell"/>
</dbReference>
<keyword evidence="11 16" id="KW-0233">DNA recombination</keyword>
<feature type="region of interest" description="Disordered" evidence="17">
    <location>
        <begin position="1"/>
        <end position="30"/>
    </location>
</feature>
<dbReference type="OMA" id="FAFESKA"/>
<dbReference type="AlphaFoldDB" id="A7TMC2"/>
<keyword evidence="5 16" id="KW-0227">DNA damage</keyword>
<evidence type="ECO:0000256" key="4">
    <source>
        <dbReference type="ARBA" id="ARBA00022741"/>
    </source>
</evidence>
<dbReference type="HOGENOM" id="CLU_001613_0_3_1"/>
<dbReference type="GO" id="GO:0010521">
    <property type="term" value="F:telomerase inhibitor activity"/>
    <property type="evidence" value="ECO:0007669"/>
    <property type="project" value="UniProtKB-UniRule"/>
</dbReference>
<comment type="subcellular location">
    <subcellularLocation>
        <location evidence="2">Mitochondrion inner membrane</location>
        <topology evidence="2">Peripheral membrane protein</topology>
        <orientation evidence="2">Matrix side</orientation>
    </subcellularLocation>
    <subcellularLocation>
        <location evidence="3">Nucleus</location>
        <location evidence="3">Nucleolus</location>
    </subcellularLocation>
    <subcellularLocation>
        <location evidence="16">Nucleus</location>
    </subcellularLocation>
    <subcellularLocation>
        <location evidence="16">Mitochondrion</location>
    </subcellularLocation>
</comment>
<keyword evidence="14 16" id="KW-0539">Nucleus</keyword>
<evidence type="ECO:0000256" key="6">
    <source>
        <dbReference type="ARBA" id="ARBA00022801"/>
    </source>
</evidence>
<dbReference type="GO" id="GO:0006310">
    <property type="term" value="P:DNA recombination"/>
    <property type="evidence" value="ECO:0007669"/>
    <property type="project" value="UniProtKB-UniRule"/>
</dbReference>
<evidence type="ECO:0000256" key="15">
    <source>
        <dbReference type="ARBA" id="ARBA00048954"/>
    </source>
</evidence>
<keyword evidence="8 16" id="KW-0067">ATP-binding</keyword>
<evidence type="ECO:0000256" key="10">
    <source>
        <dbReference type="ARBA" id="ARBA00023128"/>
    </source>
</evidence>
<dbReference type="HAMAP" id="MF_03176">
    <property type="entry name" value="PIF1"/>
    <property type="match status" value="1"/>
</dbReference>
<evidence type="ECO:0000256" key="14">
    <source>
        <dbReference type="ARBA" id="ARBA00023242"/>
    </source>
</evidence>
<sequence>MSQLSEKDSRFTPKSSSTPPKSSSSSPQIQLSEEQENIIELAKNGHNIFYTGSAGTGKSVLLRTLIDVMKSIHGPDRIAVTASTGLAACNIGGYTLHSFAGIGLGVGDVSSLINRVKRSKKHRDRWQTISVLIIDEISMIDSKLLDNLNLIAQNIRKNRSIFGGIQLIFCGDFFQLPPVSTNGITKYAFEAEFWKSTFDASINLKTVFRQKGDLKFIEMLNKLRTGKVDKETELEFKKLSRDLPVDDIIPAELYSTRNEVEGANYSRLLSLPGNSFSYKAIDGGHLKDEMLREKLLQNFLAPLDLRLKVGAQVMMIKNVDETLVNGSLGKVIAFIDHDTYAFYETIMNNSDYSSLVELEAYRDNINLLIQQSRKKIDDNNEMVRQKFSKEQFCKTEDETSTDDLRVNELDELFKTFTELCTKHDHNNNQYLDLKREILGLLLENSNGQRKLPLVNFKTANLTDRLVLVEPEDWAIEDDKEKALVSRVQLPLILAWSLSIHKSQGQTLPKLKVDLKRVFEKGHAYVALSRAVSRDGLQVLNFNVSKIKSHDKVVTFYSTLSTSEDALRKCCNPKEKMKPKITAFGVKSKTSSTYNSYSYSNRVEKNNSTRNKSSGGIIAMLQKRNLTSQKLKK</sequence>
<dbReference type="GO" id="GO:0016887">
    <property type="term" value="F:ATP hydrolysis activity"/>
    <property type="evidence" value="ECO:0007669"/>
    <property type="project" value="RHEA"/>
</dbReference>
<reference evidence="19 20" key="1">
    <citation type="journal article" date="2007" name="Proc. Natl. Acad. Sci. U.S.A.">
        <title>Independent sorting-out of thousands of duplicated gene pairs in two yeast species descended from a whole-genome duplication.</title>
        <authorList>
            <person name="Scannell D.R."/>
            <person name="Frank A.C."/>
            <person name="Conant G.C."/>
            <person name="Byrne K.P."/>
            <person name="Woolfit M."/>
            <person name="Wolfe K.H."/>
        </authorList>
    </citation>
    <scope>NUCLEOTIDE SEQUENCE [LARGE SCALE GENOMIC DNA]</scope>
    <source>
        <strain evidence="20">ATCC 22028 / DSM 70294 / BCRC 21397 / CBS 2163 / NBRC 10782 / NRRL Y-8283 / UCD 57-17</strain>
    </source>
</reference>
<evidence type="ECO:0000256" key="2">
    <source>
        <dbReference type="ARBA" id="ARBA00004443"/>
    </source>
</evidence>